<dbReference type="Gene3D" id="1.10.287.130">
    <property type="match status" value="1"/>
</dbReference>
<name>A0ABR9UP72_9CHRO</name>
<comment type="subcellular location">
    <subcellularLocation>
        <location evidence="2">Membrane</location>
    </subcellularLocation>
</comment>
<dbReference type="PROSITE" id="PS50885">
    <property type="entry name" value="HAMP"/>
    <property type="match status" value="1"/>
</dbReference>
<dbReference type="InterPro" id="IPR003661">
    <property type="entry name" value="HisK_dim/P_dom"/>
</dbReference>
<dbReference type="InterPro" id="IPR036890">
    <property type="entry name" value="HATPase_C_sf"/>
</dbReference>
<evidence type="ECO:0000256" key="6">
    <source>
        <dbReference type="ARBA" id="ARBA00022777"/>
    </source>
</evidence>
<evidence type="ECO:0000256" key="5">
    <source>
        <dbReference type="ARBA" id="ARBA00022679"/>
    </source>
</evidence>
<evidence type="ECO:0000259" key="10">
    <source>
        <dbReference type="PROSITE" id="PS50885"/>
    </source>
</evidence>
<dbReference type="PANTHER" id="PTHR43047">
    <property type="entry name" value="TWO-COMPONENT HISTIDINE PROTEIN KINASE"/>
    <property type="match status" value="1"/>
</dbReference>
<organism evidence="11 12">
    <name type="scientific">Gloeocapsopsis crepidinum LEGE 06123</name>
    <dbReference type="NCBI Taxonomy" id="588587"/>
    <lineage>
        <taxon>Bacteria</taxon>
        <taxon>Bacillati</taxon>
        <taxon>Cyanobacteriota</taxon>
        <taxon>Cyanophyceae</taxon>
        <taxon>Oscillatoriophycideae</taxon>
        <taxon>Chroococcales</taxon>
        <taxon>Chroococcaceae</taxon>
        <taxon>Gloeocapsopsis</taxon>
    </lineage>
</organism>
<dbReference type="CDD" id="cd16922">
    <property type="entry name" value="HATPase_EvgS-ArcB-TorS-like"/>
    <property type="match status" value="1"/>
</dbReference>
<dbReference type="SMART" id="SM00387">
    <property type="entry name" value="HATPase_c"/>
    <property type="match status" value="1"/>
</dbReference>
<dbReference type="CDD" id="cd12912">
    <property type="entry name" value="PDC2_MCP_like"/>
    <property type="match status" value="1"/>
</dbReference>
<evidence type="ECO:0000256" key="8">
    <source>
        <dbReference type="SAM" id="Coils"/>
    </source>
</evidence>
<dbReference type="SMART" id="SM00388">
    <property type="entry name" value="HisKA"/>
    <property type="match status" value="1"/>
</dbReference>
<keyword evidence="5" id="KW-0808">Transferase</keyword>
<evidence type="ECO:0000259" key="9">
    <source>
        <dbReference type="PROSITE" id="PS50109"/>
    </source>
</evidence>
<dbReference type="InterPro" id="IPR003660">
    <property type="entry name" value="HAMP_dom"/>
</dbReference>
<comment type="catalytic activity">
    <reaction evidence="1">
        <text>ATP + protein L-histidine = ADP + protein N-phospho-L-histidine.</text>
        <dbReference type="EC" id="2.7.13.3"/>
    </reaction>
</comment>
<keyword evidence="12" id="KW-1185">Reference proteome</keyword>
<dbReference type="InterPro" id="IPR036097">
    <property type="entry name" value="HisK_dim/P_sf"/>
</dbReference>
<evidence type="ECO:0000256" key="2">
    <source>
        <dbReference type="ARBA" id="ARBA00004370"/>
    </source>
</evidence>
<feature type="domain" description="HAMP" evidence="10">
    <location>
        <begin position="329"/>
        <end position="382"/>
    </location>
</feature>
<dbReference type="Pfam" id="PF00672">
    <property type="entry name" value="HAMP"/>
    <property type="match status" value="1"/>
</dbReference>
<dbReference type="InterPro" id="IPR004358">
    <property type="entry name" value="Sig_transdc_His_kin-like_C"/>
</dbReference>
<dbReference type="SUPFAM" id="SSF55874">
    <property type="entry name" value="ATPase domain of HSP90 chaperone/DNA topoisomerase II/histidine kinase"/>
    <property type="match status" value="1"/>
</dbReference>
<feature type="coiled-coil region" evidence="8">
    <location>
        <begin position="360"/>
        <end position="394"/>
    </location>
</feature>
<accession>A0ABR9UP72</accession>
<dbReference type="Gene3D" id="6.10.340.10">
    <property type="match status" value="1"/>
</dbReference>
<keyword evidence="8" id="KW-0175">Coiled coil</keyword>
<sequence>MAKPGQSSFRRILLSRILLLSVPVLLIGEAVAYRKARSILLETARHNLTESAIKKSESIEDAIAALKAISIIASQTQILQAGTATQGQQYLNQLAGQLPDYVQCVRLVESKTQKQVASTCGNTWANTDASLPETQVQLPTSTNLVSVSVLLPSVPTESQKLPLDSHNTRGQLHLRLSTPVYTPIGQPRYALSIQATLEQERTGRGSLTGYTVVIAQNGTILAHPLAECVGRNIQQEPDAQRLQRIVENAIAGRQDIQNVSFTNNGTKFLAGYSAISSPIANETNQSWTILAITPLDNALYGLREIKIILIVLTVGLLGASLLATRYLARDLARPLERLRDYALNLQSHHVVERVPHNFRIREFQQLAEALERMVERLTASAEEIETAWEEAQAANQLKSEFLATTSHELRTPLNAIIGCIRLVRDGCCDDREEEMEFLLRADEAAIHLLSIINDVLDVAKIEAGKLSVILEPTDLRQLLKEVINLQTVHIQQKGLQLVVPQGMEPIPVQADPAKLKQVLLNVIGNAIKFTEQGSITISTRLESVAELSSSSQSRVTITVEDTGVGIDPTLQHKLFRPFVMVDGTTTRKFGGTGLGLAISRNLIELMGGSIILYSAGTGKGTTVAITMPVMDLSPFHSHHVVEESRIFEHSHPTSS</sequence>
<evidence type="ECO:0000256" key="4">
    <source>
        <dbReference type="ARBA" id="ARBA00022553"/>
    </source>
</evidence>
<dbReference type="RefSeq" id="WP_193931276.1">
    <property type="nucleotide sequence ID" value="NZ_CAWPMZ010000016.1"/>
</dbReference>
<dbReference type="SMART" id="SM00304">
    <property type="entry name" value="HAMP"/>
    <property type="match status" value="1"/>
</dbReference>
<feature type="domain" description="Histidine kinase" evidence="9">
    <location>
        <begin position="404"/>
        <end position="631"/>
    </location>
</feature>
<dbReference type="CDD" id="cd00082">
    <property type="entry name" value="HisKA"/>
    <property type="match status" value="1"/>
</dbReference>
<evidence type="ECO:0000256" key="7">
    <source>
        <dbReference type="ARBA" id="ARBA00023012"/>
    </source>
</evidence>
<dbReference type="CDD" id="cd06225">
    <property type="entry name" value="HAMP"/>
    <property type="match status" value="1"/>
</dbReference>
<keyword evidence="7" id="KW-0902">Two-component regulatory system</keyword>
<evidence type="ECO:0000313" key="12">
    <source>
        <dbReference type="Proteomes" id="UP000651156"/>
    </source>
</evidence>
<keyword evidence="4" id="KW-0597">Phosphoprotein</keyword>
<comment type="caution">
    <text evidence="11">The sequence shown here is derived from an EMBL/GenBank/DDBJ whole genome shotgun (WGS) entry which is preliminary data.</text>
</comment>
<evidence type="ECO:0000256" key="3">
    <source>
        <dbReference type="ARBA" id="ARBA00012438"/>
    </source>
</evidence>
<dbReference type="Proteomes" id="UP000651156">
    <property type="component" value="Unassembled WGS sequence"/>
</dbReference>
<dbReference type="PANTHER" id="PTHR43047:SF72">
    <property type="entry name" value="OSMOSENSING HISTIDINE PROTEIN KINASE SLN1"/>
    <property type="match status" value="1"/>
</dbReference>
<dbReference type="Gene3D" id="3.30.565.10">
    <property type="entry name" value="Histidine kinase-like ATPase, C-terminal domain"/>
    <property type="match status" value="1"/>
</dbReference>
<evidence type="ECO:0000313" key="11">
    <source>
        <dbReference type="EMBL" id="MBE9190071.1"/>
    </source>
</evidence>
<dbReference type="Pfam" id="PF00512">
    <property type="entry name" value="HisKA"/>
    <property type="match status" value="1"/>
</dbReference>
<dbReference type="EMBL" id="JADEWN010000011">
    <property type="protein sequence ID" value="MBE9190071.1"/>
    <property type="molecule type" value="Genomic_DNA"/>
</dbReference>
<dbReference type="Gene3D" id="3.30.450.20">
    <property type="entry name" value="PAS domain"/>
    <property type="match status" value="1"/>
</dbReference>
<dbReference type="SUPFAM" id="SSF47384">
    <property type="entry name" value="Homodimeric domain of signal transducing histidine kinase"/>
    <property type="match status" value="1"/>
</dbReference>
<dbReference type="InterPro" id="IPR005467">
    <property type="entry name" value="His_kinase_dom"/>
</dbReference>
<dbReference type="InterPro" id="IPR003594">
    <property type="entry name" value="HATPase_dom"/>
</dbReference>
<proteinExistence type="predicted"/>
<keyword evidence="6" id="KW-0418">Kinase</keyword>
<dbReference type="PROSITE" id="PS50109">
    <property type="entry name" value="HIS_KIN"/>
    <property type="match status" value="1"/>
</dbReference>
<evidence type="ECO:0000256" key="1">
    <source>
        <dbReference type="ARBA" id="ARBA00000085"/>
    </source>
</evidence>
<dbReference type="PRINTS" id="PR00344">
    <property type="entry name" value="BCTRLSENSOR"/>
</dbReference>
<dbReference type="EC" id="2.7.13.3" evidence="3"/>
<gene>
    <name evidence="11" type="ORF">IQ230_06785</name>
</gene>
<dbReference type="Pfam" id="PF02518">
    <property type="entry name" value="HATPase_c"/>
    <property type="match status" value="1"/>
</dbReference>
<reference evidence="11 12" key="1">
    <citation type="submission" date="2020-10" db="EMBL/GenBank/DDBJ databases">
        <authorList>
            <person name="Castelo-Branco R."/>
            <person name="Eusebio N."/>
            <person name="Adriana R."/>
            <person name="Vieira A."/>
            <person name="Brugerolle De Fraissinette N."/>
            <person name="Rezende De Castro R."/>
            <person name="Schneider M.P."/>
            <person name="Vasconcelos V."/>
            <person name="Leao P.N."/>
        </authorList>
    </citation>
    <scope>NUCLEOTIDE SEQUENCE [LARGE SCALE GENOMIC DNA]</scope>
    <source>
        <strain evidence="11 12">LEGE 06123</strain>
    </source>
</reference>
<protein>
    <recommendedName>
        <fullName evidence="3">histidine kinase</fullName>
        <ecNumber evidence="3">2.7.13.3</ecNumber>
    </recommendedName>
</protein>